<keyword evidence="3" id="KW-1185">Reference proteome</keyword>
<accession>A0A4R4KJF8</accession>
<dbReference type="RefSeq" id="WP_132114726.1">
    <property type="nucleotide sequence ID" value="NZ_SMJU01000002.1"/>
</dbReference>
<dbReference type="PROSITE" id="PS51257">
    <property type="entry name" value="PROKAR_LIPOPROTEIN"/>
    <property type="match status" value="1"/>
</dbReference>
<protein>
    <submittedName>
        <fullName evidence="2">Uncharacterized protein</fullName>
    </submittedName>
</protein>
<reference evidence="2 3" key="1">
    <citation type="submission" date="2019-02" db="EMBL/GenBank/DDBJ databases">
        <title>Arundinibacter roseus gen. nov., sp. nov., a new member of the family Cytophagaceae.</title>
        <authorList>
            <person name="Szuroczki S."/>
            <person name="Khayer B."/>
            <person name="Sproer C."/>
            <person name="Toumi M."/>
            <person name="Szabo A."/>
            <person name="Felfoldi T."/>
            <person name="Schumann P."/>
            <person name="Toth E."/>
        </authorList>
    </citation>
    <scope>NUCLEOTIDE SEQUENCE [LARGE SCALE GENOMIC DNA]</scope>
    <source>
        <strain evidence="2 3">DMA-k-7a</strain>
    </source>
</reference>
<comment type="caution">
    <text evidence="2">The sequence shown here is derived from an EMBL/GenBank/DDBJ whole genome shotgun (WGS) entry which is preliminary data.</text>
</comment>
<dbReference type="EMBL" id="SMJU01000002">
    <property type="protein sequence ID" value="TDB68093.1"/>
    <property type="molecule type" value="Genomic_DNA"/>
</dbReference>
<gene>
    <name evidence="2" type="ORF">EZE20_04000</name>
</gene>
<feature type="compositionally biased region" description="Basic and acidic residues" evidence="1">
    <location>
        <begin position="50"/>
        <end position="59"/>
    </location>
</feature>
<organism evidence="2 3">
    <name type="scientific">Arundinibacter roseus</name>
    <dbReference type="NCBI Taxonomy" id="2070510"/>
    <lineage>
        <taxon>Bacteria</taxon>
        <taxon>Pseudomonadati</taxon>
        <taxon>Bacteroidota</taxon>
        <taxon>Cytophagia</taxon>
        <taxon>Cytophagales</taxon>
        <taxon>Spirosomataceae</taxon>
        <taxon>Arundinibacter</taxon>
    </lineage>
</organism>
<feature type="region of interest" description="Disordered" evidence="1">
    <location>
        <begin position="26"/>
        <end position="59"/>
    </location>
</feature>
<evidence type="ECO:0000313" key="3">
    <source>
        <dbReference type="Proteomes" id="UP000295706"/>
    </source>
</evidence>
<sequence length="59" mass="6747">MKNSIKYFFWAAILLAGCQKQDSTQLVEDNETPVMSGDQTEGRPVLPDTLQRDSLRKKF</sequence>
<name>A0A4R4KJF8_9BACT</name>
<evidence type="ECO:0000256" key="1">
    <source>
        <dbReference type="SAM" id="MobiDB-lite"/>
    </source>
</evidence>
<dbReference type="Proteomes" id="UP000295706">
    <property type="component" value="Unassembled WGS sequence"/>
</dbReference>
<proteinExistence type="predicted"/>
<dbReference type="AlphaFoldDB" id="A0A4R4KJF8"/>
<evidence type="ECO:0000313" key="2">
    <source>
        <dbReference type="EMBL" id="TDB68093.1"/>
    </source>
</evidence>
<dbReference type="OrthoDB" id="9806939at2"/>